<gene>
    <name evidence="1" type="ORF">C1SCF055_LOCUS30006</name>
</gene>
<sequence>MSTNGTSSHRRRQIENTHRLWFKIRPVKVPLIDRSQRVMSNQLTLSQRLKKAREQDGKTEVEAMTMAQLSKERVTFGAKYVNYTYQHMWDNHPDWIQFMVDRYASSKKKDHQKLMRYVSLKLECVENAQESVEDQAFEMPISDQWEEDFGDIDAAHEMFCPEIMTDSVAQQNAEAMQSRITHIEQALQQVNALGQKAIRFGYDQGDLATVEGNHEHQPIEGSVMHGQHRVLRSQYTEVYPRKFARATAQIMCHNKFERPLHWNLIWPLLNAERNSPCESDEALVTEPKRSADKFPKSELLTPVPLQEADPKRRRVEGKQAPVLCQELVQEVIDQVDKVLPRVGRMQITSPSLLRGISNIFPDKDIVQVIACRGIHQLYSLARSVDEIPTDQPPVPETSMPNAGEPVTEKERLLLRGLIGLAAEKRVKVSAVIAGGVTLSCDTLFWVPQGLPAPTCQDFRCAKRRKRSFPWELCIHIPKEQWSSLAATNVTRVDEFPTAAGIHLGIHHDAMVPMEPEGRELSRCLQQIFGGDELVSFDHLVHLVPLDSTFRPALAEALRPLLQRLEVAEVAQIPAIWRSLEKASWLLNDFGDNELVESIMAAAREVLAGRGTVAAQLVEQHLLRLQRFRTDPLSTATALTERSRFREILADLPPWKEKVEIFQRESVAKYELDCAKTLKTVAKGASCEVWVHRLSSSVQVEQVIDQHCPGRFTSACAATWLQESLPLLPWLLLHLLLPAMKLSKANHQILLKLRKALECCDDPEALGQLRDALVNACSLLLRTAWCQSTEIDYAEAVRWFSSALVVTHEACQLLLPELPVTSVAAALAATPLAQPTPGAPWETSTTSTTSTTSPVMEALAEALAVAVHEEMSCWGEGAAWPGKMAPLLLLFRILPDAGGSPLQAQARLIALRALQQEARCLEHRLLEFLQNECGHQHPVLRHLAKVLHDADADADGAAMGPLGFRAVAVPQLAVTQLGLAETGPRFPVPVTSAAKVLESQQLQWEELYRKKFPHRRLQWTSLGAVELLWRHRKGETLLIATERQGHVLLAVDEGGASECEAKEDTWQHELLPLQQVLTADECHVARLDLRVVPRGAAPVVQELTSRPSQSAAVVDAALVRLLKRFHVLTGEEILRKLSQYPESLELGAELCGPKAFSDARAAAQDDGREAFQRLCALCDRGLLREETQEVGGNTLTLAGSKAVETPLQPGEFLQRRFFYET</sequence>
<keyword evidence="3" id="KW-0648">Protein biosynthesis</keyword>
<keyword evidence="4" id="KW-1185">Reference proteome</keyword>
<dbReference type="SUPFAM" id="SSF75632">
    <property type="entry name" value="Cullin homology domain"/>
    <property type="match status" value="1"/>
</dbReference>
<reference evidence="2" key="2">
    <citation type="submission" date="2024-04" db="EMBL/GenBank/DDBJ databases">
        <authorList>
            <person name="Chen Y."/>
            <person name="Shah S."/>
            <person name="Dougan E. K."/>
            <person name="Thang M."/>
            <person name="Chan C."/>
        </authorList>
    </citation>
    <scope>NUCLEOTIDE SEQUENCE [LARGE SCALE GENOMIC DNA]</scope>
</reference>
<evidence type="ECO:0000313" key="3">
    <source>
        <dbReference type="EMBL" id="CAL4791507.1"/>
    </source>
</evidence>
<dbReference type="Proteomes" id="UP001152797">
    <property type="component" value="Unassembled WGS sequence"/>
</dbReference>
<evidence type="ECO:0000313" key="1">
    <source>
        <dbReference type="EMBL" id="CAI4004195.1"/>
    </source>
</evidence>
<organism evidence="1">
    <name type="scientific">Cladocopium goreaui</name>
    <dbReference type="NCBI Taxonomy" id="2562237"/>
    <lineage>
        <taxon>Eukaryota</taxon>
        <taxon>Sar</taxon>
        <taxon>Alveolata</taxon>
        <taxon>Dinophyceae</taxon>
        <taxon>Suessiales</taxon>
        <taxon>Symbiodiniaceae</taxon>
        <taxon>Cladocopium</taxon>
    </lineage>
</organism>
<dbReference type="AlphaFoldDB" id="A0A9P1GB09"/>
<evidence type="ECO:0000313" key="2">
    <source>
        <dbReference type="EMBL" id="CAL1157570.1"/>
    </source>
</evidence>
<accession>A0A9P1GB09</accession>
<dbReference type="EMBL" id="CAMXCT010003387">
    <property type="protein sequence ID" value="CAI4004195.1"/>
    <property type="molecule type" value="Genomic_DNA"/>
</dbReference>
<comment type="caution">
    <text evidence="1">The sequence shown here is derived from an EMBL/GenBank/DDBJ whole genome shotgun (WGS) entry which is preliminary data.</text>
</comment>
<keyword evidence="3" id="KW-0396">Initiation factor</keyword>
<reference evidence="1" key="1">
    <citation type="submission" date="2022-10" db="EMBL/GenBank/DDBJ databases">
        <authorList>
            <person name="Chen Y."/>
            <person name="Dougan E. K."/>
            <person name="Chan C."/>
            <person name="Rhodes N."/>
            <person name="Thang M."/>
        </authorList>
    </citation>
    <scope>NUCLEOTIDE SEQUENCE</scope>
</reference>
<dbReference type="EMBL" id="CAMXCT030003387">
    <property type="protein sequence ID" value="CAL4791507.1"/>
    <property type="molecule type" value="Genomic_DNA"/>
</dbReference>
<dbReference type="EMBL" id="CAMXCT020003387">
    <property type="protein sequence ID" value="CAL1157570.1"/>
    <property type="molecule type" value="Genomic_DNA"/>
</dbReference>
<proteinExistence type="predicted"/>
<dbReference type="InterPro" id="IPR036317">
    <property type="entry name" value="Cullin_homology_sf"/>
</dbReference>
<dbReference type="GO" id="GO:0003743">
    <property type="term" value="F:translation initiation factor activity"/>
    <property type="evidence" value="ECO:0007669"/>
    <property type="project" value="UniProtKB-KW"/>
</dbReference>
<evidence type="ECO:0000313" key="4">
    <source>
        <dbReference type="Proteomes" id="UP001152797"/>
    </source>
</evidence>
<name>A0A9P1GB09_9DINO</name>
<protein>
    <submittedName>
        <fullName evidence="3">Translation initiation factor 2 subunit alpha</fullName>
    </submittedName>
</protein>